<evidence type="ECO:0000313" key="4">
    <source>
        <dbReference type="Proteomes" id="UP000293671"/>
    </source>
</evidence>
<evidence type="ECO:0000256" key="2">
    <source>
        <dbReference type="SAM" id="SignalP"/>
    </source>
</evidence>
<keyword evidence="2" id="KW-0732">Signal</keyword>
<keyword evidence="4" id="KW-1185">Reference proteome</keyword>
<dbReference type="InterPro" id="IPR030820">
    <property type="entry name" value="OMP_myx_plus_Proteobacteria"/>
</dbReference>
<comment type="caution">
    <text evidence="3">The sequence shown here is derived from an EMBL/GenBank/DDBJ whole genome shotgun (WGS) entry which is preliminary data.</text>
</comment>
<evidence type="ECO:0000256" key="1">
    <source>
        <dbReference type="ARBA" id="ARBA00004442"/>
    </source>
</evidence>
<proteinExistence type="predicted"/>
<dbReference type="NCBIfam" id="TIGR04565">
    <property type="entry name" value="OMP_myx_plus"/>
    <property type="match status" value="1"/>
</dbReference>
<dbReference type="Proteomes" id="UP000293671">
    <property type="component" value="Unassembled WGS sequence"/>
</dbReference>
<reference evidence="3 4" key="1">
    <citation type="submission" date="2019-02" db="EMBL/GenBank/DDBJ databases">
        <title>Genomic Encyclopedia of Type Strains, Phase IV (KMG-IV): sequencing the most valuable type-strain genomes for metagenomic binning, comparative biology and taxonomic classification.</title>
        <authorList>
            <person name="Goeker M."/>
        </authorList>
    </citation>
    <scope>NUCLEOTIDE SEQUENCE [LARGE SCALE GENOMIC DNA]</scope>
    <source>
        <strain evidence="3 4">DSM 19570</strain>
    </source>
</reference>
<evidence type="ECO:0000313" key="3">
    <source>
        <dbReference type="EMBL" id="RZU02801.1"/>
    </source>
</evidence>
<gene>
    <name evidence="3" type="ORF">EV670_0830</name>
</gene>
<protein>
    <submittedName>
        <fullName evidence="3">Outer membrane beta-barrel protein</fullName>
    </submittedName>
</protein>
<accession>A0A4Q7W0S9</accession>
<dbReference type="EMBL" id="SHKP01000004">
    <property type="protein sequence ID" value="RZU02801.1"/>
    <property type="molecule type" value="Genomic_DNA"/>
</dbReference>
<feature type="signal peptide" evidence="2">
    <location>
        <begin position="1"/>
        <end position="29"/>
    </location>
</feature>
<dbReference type="OrthoDB" id="9150045at2"/>
<dbReference type="Gene3D" id="2.40.160.20">
    <property type="match status" value="1"/>
</dbReference>
<dbReference type="GO" id="GO:0009279">
    <property type="term" value="C:cell outer membrane"/>
    <property type="evidence" value="ECO:0007669"/>
    <property type="project" value="UniProtKB-SubCell"/>
</dbReference>
<feature type="chain" id="PRO_5020976033" evidence="2">
    <location>
        <begin position="30"/>
        <end position="219"/>
    </location>
</feature>
<comment type="subcellular location">
    <subcellularLocation>
        <location evidence="1">Cell outer membrane</location>
    </subcellularLocation>
</comment>
<sequence>MRLNKTSTALLLASLAAAAGAIAPSAALAQQTNATNEQVVVPEVDRRDVRKPRYPSNDFSIGLFGGTYGTQNFGSSLVGGIKLGYHITEDFFVEAAYAQTKVSDEAFRQILPGGVFADQTEKLSYYNLSGGWNVLPGEVFIGRNRALASQLYLIAGVGSTSFVDQNRQTINFGFGYRVFLTDHAALQLDARDHIYSLDILGKRQSTQNLELTFGFAYFF</sequence>
<dbReference type="RefSeq" id="WP_130430530.1">
    <property type="nucleotide sequence ID" value="NZ_SHKP01000004.1"/>
</dbReference>
<dbReference type="InterPro" id="IPR011250">
    <property type="entry name" value="OMP/PagP_B-barrel"/>
</dbReference>
<organism evidence="3 4">
    <name type="scientific">Rivibacter subsaxonicus</name>
    <dbReference type="NCBI Taxonomy" id="457575"/>
    <lineage>
        <taxon>Bacteria</taxon>
        <taxon>Pseudomonadati</taxon>
        <taxon>Pseudomonadota</taxon>
        <taxon>Betaproteobacteria</taxon>
        <taxon>Burkholderiales</taxon>
        <taxon>Rivibacter</taxon>
    </lineage>
</organism>
<dbReference type="AlphaFoldDB" id="A0A4Q7W0S9"/>
<dbReference type="SUPFAM" id="SSF56925">
    <property type="entry name" value="OMPA-like"/>
    <property type="match status" value="1"/>
</dbReference>
<name>A0A4Q7W0S9_9BURK</name>